<feature type="domain" description="K+ potassium transporter integral membrane" evidence="12">
    <location>
        <begin position="90"/>
        <end position="244"/>
    </location>
</feature>
<proteinExistence type="inferred from homology"/>
<name>A0ABQ8I209_9ROSI</name>
<feature type="transmembrane region" description="Helical" evidence="11">
    <location>
        <begin position="204"/>
        <end position="223"/>
    </location>
</feature>
<dbReference type="InterPro" id="IPR053952">
    <property type="entry name" value="K_trans_C"/>
</dbReference>
<dbReference type="InterPro" id="IPR003855">
    <property type="entry name" value="K+_transporter"/>
</dbReference>
<evidence type="ECO:0000256" key="5">
    <source>
        <dbReference type="ARBA" id="ARBA00022692"/>
    </source>
</evidence>
<dbReference type="Pfam" id="PF02705">
    <property type="entry name" value="K_trans"/>
    <property type="match status" value="2"/>
</dbReference>
<keyword evidence="4" id="KW-0633">Potassium transport</keyword>
<protein>
    <recommendedName>
        <fullName evidence="16">Potassium transporter</fullName>
    </recommendedName>
</protein>
<evidence type="ECO:0000256" key="8">
    <source>
        <dbReference type="ARBA" id="ARBA00023065"/>
    </source>
</evidence>
<feature type="domain" description="K+ potassium transporter C-terminal" evidence="13">
    <location>
        <begin position="441"/>
        <end position="489"/>
    </location>
</feature>
<organism evidence="14 15">
    <name type="scientific">Xanthoceras sorbifolium</name>
    <dbReference type="NCBI Taxonomy" id="99658"/>
    <lineage>
        <taxon>Eukaryota</taxon>
        <taxon>Viridiplantae</taxon>
        <taxon>Streptophyta</taxon>
        <taxon>Embryophyta</taxon>
        <taxon>Tracheophyta</taxon>
        <taxon>Spermatophyta</taxon>
        <taxon>Magnoliopsida</taxon>
        <taxon>eudicotyledons</taxon>
        <taxon>Gunneridae</taxon>
        <taxon>Pentapetalae</taxon>
        <taxon>rosids</taxon>
        <taxon>malvids</taxon>
        <taxon>Sapindales</taxon>
        <taxon>Sapindaceae</taxon>
        <taxon>Xanthoceroideae</taxon>
        <taxon>Xanthoceras</taxon>
    </lineage>
</organism>
<comment type="caution">
    <text evidence="14">The sequence shown here is derived from an EMBL/GenBank/DDBJ whole genome shotgun (WGS) entry which is preliminary data.</text>
</comment>
<evidence type="ECO:0000256" key="6">
    <source>
        <dbReference type="ARBA" id="ARBA00022958"/>
    </source>
</evidence>
<evidence type="ECO:0000313" key="14">
    <source>
        <dbReference type="EMBL" id="KAH7570593.1"/>
    </source>
</evidence>
<evidence type="ECO:0000259" key="12">
    <source>
        <dbReference type="Pfam" id="PF02705"/>
    </source>
</evidence>
<keyword evidence="3" id="KW-0813">Transport</keyword>
<keyword evidence="15" id="KW-1185">Reference proteome</keyword>
<feature type="transmembrane region" description="Helical" evidence="11">
    <location>
        <begin position="390"/>
        <end position="407"/>
    </location>
</feature>
<dbReference type="PANTHER" id="PTHR30540">
    <property type="entry name" value="OSMOTIC STRESS POTASSIUM TRANSPORTER"/>
    <property type="match status" value="1"/>
</dbReference>
<evidence type="ECO:0000256" key="11">
    <source>
        <dbReference type="SAM" id="Phobius"/>
    </source>
</evidence>
<evidence type="ECO:0000256" key="9">
    <source>
        <dbReference type="ARBA" id="ARBA00023136"/>
    </source>
</evidence>
<feature type="transmembrane region" description="Helical" evidence="11">
    <location>
        <begin position="130"/>
        <end position="153"/>
    </location>
</feature>
<feature type="domain" description="K+ potassium transporter integral membrane" evidence="12">
    <location>
        <begin position="286"/>
        <end position="377"/>
    </location>
</feature>
<gene>
    <name evidence="14" type="ORF">JRO89_XS05G0141300</name>
</gene>
<accession>A0ABQ8I209</accession>
<evidence type="ECO:0000256" key="3">
    <source>
        <dbReference type="ARBA" id="ARBA00022448"/>
    </source>
</evidence>
<keyword evidence="6" id="KW-0630">Potassium</keyword>
<evidence type="ECO:0000256" key="1">
    <source>
        <dbReference type="ARBA" id="ARBA00004651"/>
    </source>
</evidence>
<evidence type="ECO:0000313" key="15">
    <source>
        <dbReference type="Proteomes" id="UP000827721"/>
    </source>
</evidence>
<dbReference type="InterPro" id="IPR053951">
    <property type="entry name" value="K_trans_N"/>
</dbReference>
<feature type="transmembrane region" description="Helical" evidence="11">
    <location>
        <begin position="289"/>
        <end position="316"/>
    </location>
</feature>
<dbReference type="Pfam" id="PF22776">
    <property type="entry name" value="K_trans_C"/>
    <property type="match status" value="1"/>
</dbReference>
<feature type="transmembrane region" description="Helical" evidence="11">
    <location>
        <begin position="81"/>
        <end position="100"/>
    </location>
</feature>
<evidence type="ECO:0000256" key="7">
    <source>
        <dbReference type="ARBA" id="ARBA00022989"/>
    </source>
</evidence>
<evidence type="ECO:0000259" key="13">
    <source>
        <dbReference type="Pfam" id="PF22776"/>
    </source>
</evidence>
<comment type="subcellular location">
    <subcellularLocation>
        <location evidence="1">Cell membrane</location>
        <topology evidence="1">Multi-pass membrane protein</topology>
    </subcellularLocation>
</comment>
<keyword evidence="7 11" id="KW-1133">Transmembrane helix</keyword>
<reference evidence="14 15" key="1">
    <citation type="submission" date="2021-02" db="EMBL/GenBank/DDBJ databases">
        <title>Plant Genome Project.</title>
        <authorList>
            <person name="Zhang R.-G."/>
        </authorList>
    </citation>
    <scope>NUCLEOTIDE SEQUENCE [LARGE SCALE GENOMIC DNA]</scope>
    <source>
        <tissue evidence="14">Leaves</tissue>
    </source>
</reference>
<dbReference type="EMBL" id="JAFEMO010000005">
    <property type="protein sequence ID" value="KAH7570593.1"/>
    <property type="molecule type" value="Genomic_DNA"/>
</dbReference>
<feature type="region of interest" description="Disordered" evidence="10">
    <location>
        <begin position="247"/>
        <end position="266"/>
    </location>
</feature>
<evidence type="ECO:0000256" key="2">
    <source>
        <dbReference type="ARBA" id="ARBA00008440"/>
    </source>
</evidence>
<keyword evidence="8" id="KW-0406">Ion transport</keyword>
<evidence type="ECO:0000256" key="4">
    <source>
        <dbReference type="ARBA" id="ARBA00022538"/>
    </source>
</evidence>
<evidence type="ECO:0000256" key="10">
    <source>
        <dbReference type="SAM" id="MobiDB-lite"/>
    </source>
</evidence>
<dbReference type="PANTHER" id="PTHR30540:SF87">
    <property type="entry name" value="POTASSIUM TRANSPORTER"/>
    <property type="match status" value="1"/>
</dbReference>
<comment type="similarity">
    <text evidence="2">Belongs to the HAK/KUP transporter (TC 2.A.72.3) family.</text>
</comment>
<sequence length="562" mass="62199">MSSGEVKYQAEESLKEVAYKELKAKWCEVANVKDHTEESLQEVASQELKAKKLSRKMLSRYDSLIMESGVVSGHQGHGSKVLSWSVILQLAFQSMGVVYGDLGTSPLYVLSGTFQNGLNHADDMLGVVSLIFYTITLMTLINYGGTFALYSLICRHAKVGLIPNQQAEDCNVSNFKLDLPGKGSRLRRASALKSKLENSQFAKLFLFFATLLGTSMVIGDGILTPCISVLSAVGGIKQATSVLTEDPTQQSLSVPTAPSRDSSNLDITSDNSVQHIDVSSIQQTGVDPLYWPMFMVAVLAAIISSQALISGAFSLIQQSLSLRCFPRVKVVHTSAKYEGQVYIPEVNYLLMFACVGVTLGFKTPDHMGNAYGIAVILYLSSVLYKFNQGGYLPLAFSAVLITVMFVWNNVYRRKYYYELENKVSPERLKEMAADSRVCRIPGLAMFYSELVHGIPPIFKQYVANVPAMHSVLVFVSMKTLPINKVPSEEYGYTDLHQTEEPLESVLVDKLKKFIRESYRSSQMITNGAEILEVGIDSLAADKIQEEKSEDSMEREIEMVEKA</sequence>
<dbReference type="Proteomes" id="UP000827721">
    <property type="component" value="Unassembled WGS sequence"/>
</dbReference>
<evidence type="ECO:0008006" key="16">
    <source>
        <dbReference type="Google" id="ProtNLM"/>
    </source>
</evidence>
<keyword evidence="5 11" id="KW-0812">Transmembrane</keyword>
<keyword evidence="9 11" id="KW-0472">Membrane</keyword>